<dbReference type="OrthoDB" id="5730753at2"/>
<feature type="region of interest" description="Disordered" evidence="1">
    <location>
        <begin position="194"/>
        <end position="224"/>
    </location>
</feature>
<evidence type="ECO:0000313" key="3">
    <source>
        <dbReference type="EMBL" id="ANP52337.1"/>
    </source>
</evidence>
<dbReference type="STRING" id="68214.AVL59_24820"/>
<feature type="domain" description="VOC" evidence="2">
    <location>
        <begin position="6"/>
        <end position="145"/>
    </location>
</feature>
<proteinExistence type="predicted"/>
<name>A0A1B1B0J5_9ACTN</name>
<dbReference type="Proteomes" id="UP000092659">
    <property type="component" value="Chromosome"/>
</dbReference>
<evidence type="ECO:0000313" key="5">
    <source>
        <dbReference type="Proteomes" id="UP000092659"/>
    </source>
</evidence>
<organism evidence="3 5">
    <name type="scientific">Streptomyces griseochromogenes</name>
    <dbReference type="NCBI Taxonomy" id="68214"/>
    <lineage>
        <taxon>Bacteria</taxon>
        <taxon>Bacillati</taxon>
        <taxon>Actinomycetota</taxon>
        <taxon>Actinomycetes</taxon>
        <taxon>Kitasatosporales</taxon>
        <taxon>Streptomycetaceae</taxon>
        <taxon>Streptomyces</taxon>
    </lineage>
</organism>
<dbReference type="SUPFAM" id="SSF54593">
    <property type="entry name" value="Glyoxalase/Bleomycin resistance protein/Dihydroxybiphenyl dioxygenase"/>
    <property type="match status" value="1"/>
</dbReference>
<reference evidence="3 5" key="1">
    <citation type="submission" date="2016-06" db="EMBL/GenBank/DDBJ databases">
        <title>Complete genome sequence of Streptomyces griseochromogenes ATCC 14511, the Blasticidin S producer.</title>
        <authorList>
            <person name="Wu L."/>
        </authorList>
    </citation>
    <scope>NUCLEOTIDE SEQUENCE [LARGE SCALE GENOMIC DNA]</scope>
    <source>
        <strain evidence="3 5">ATCC 14511</strain>
    </source>
</reference>
<keyword evidence="6" id="KW-1185">Reference proteome</keyword>
<accession>A0A1B1B0J5</accession>
<dbReference type="Gene3D" id="3.10.180.10">
    <property type="entry name" value="2,3-Dihydroxybiphenyl 1,2-Dioxygenase, domain 1"/>
    <property type="match status" value="1"/>
</dbReference>
<dbReference type="Proteomes" id="UP001519309">
    <property type="component" value="Unassembled WGS sequence"/>
</dbReference>
<gene>
    <name evidence="3" type="ORF">AVL59_24820</name>
    <name evidence="4" type="ORF">J2Z21_008770</name>
</gene>
<protein>
    <recommendedName>
        <fullName evidence="2">VOC domain-containing protein</fullName>
    </recommendedName>
</protein>
<evidence type="ECO:0000256" key="1">
    <source>
        <dbReference type="SAM" id="MobiDB-lite"/>
    </source>
</evidence>
<dbReference type="KEGG" id="sgs:AVL59_24820"/>
<reference evidence="4 6" key="2">
    <citation type="submission" date="2021-03" db="EMBL/GenBank/DDBJ databases">
        <title>Genomic Encyclopedia of Type Strains, Phase IV (KMG-IV): sequencing the most valuable type-strain genomes for metagenomic binning, comparative biology and taxonomic classification.</title>
        <authorList>
            <person name="Goeker M."/>
        </authorList>
    </citation>
    <scope>NUCLEOTIDE SEQUENCE [LARGE SCALE GENOMIC DNA]</scope>
    <source>
        <strain evidence="4 6">DSM 40499</strain>
    </source>
</reference>
<evidence type="ECO:0000313" key="6">
    <source>
        <dbReference type="Proteomes" id="UP001519309"/>
    </source>
</evidence>
<dbReference type="RefSeq" id="WP_067308272.1">
    <property type="nucleotide sequence ID" value="NZ_CP016279.1"/>
</dbReference>
<dbReference type="InterPro" id="IPR037523">
    <property type="entry name" value="VOC_core"/>
</dbReference>
<evidence type="ECO:0000313" key="4">
    <source>
        <dbReference type="EMBL" id="MBP2055754.1"/>
    </source>
</evidence>
<dbReference type="InterPro" id="IPR029068">
    <property type="entry name" value="Glyas_Bleomycin-R_OHBP_Dase"/>
</dbReference>
<dbReference type="EMBL" id="CP016279">
    <property type="protein sequence ID" value="ANP52337.1"/>
    <property type="molecule type" value="Genomic_DNA"/>
</dbReference>
<evidence type="ECO:0000259" key="2">
    <source>
        <dbReference type="PROSITE" id="PS51819"/>
    </source>
</evidence>
<dbReference type="EMBL" id="JAGGLP010000033">
    <property type="protein sequence ID" value="MBP2055754.1"/>
    <property type="molecule type" value="Genomic_DNA"/>
</dbReference>
<dbReference type="AlphaFoldDB" id="A0A1B1B0J5"/>
<sequence length="224" mass="25183">MAWLTKVDHVTYACARDTIEKWAWFHIEVEGGTLIRRIDDVRPDALDSSMKLWCIDYGDFGVALVEGIDRLKKSQVTQFVERHGDHACQHVAYACRDLEEFRGHLERMGGRCRGETLVRNDGFGTLKQMFAKGYSTGNAGESTFPEYLERPEIPDAEGGRISFSRQAGQGFYDQIAAAVDAVDEQPVFDFAAVPAHWRPPEPRPGHPRSPGREPSPAPGRRRPN</sequence>
<dbReference type="PROSITE" id="PS51819">
    <property type="entry name" value="VOC"/>
    <property type="match status" value="1"/>
</dbReference>